<keyword evidence="10" id="KW-1185">Reference proteome</keyword>
<evidence type="ECO:0000256" key="5">
    <source>
        <dbReference type="ARBA" id="ARBA00023136"/>
    </source>
</evidence>
<feature type="transmembrane region" description="Helical" evidence="7">
    <location>
        <begin position="182"/>
        <end position="199"/>
    </location>
</feature>
<dbReference type="PANTHER" id="PTHR32322:SF9">
    <property type="entry name" value="AMINO-ACID METABOLITE EFFLUX PUMP-RELATED"/>
    <property type="match status" value="1"/>
</dbReference>
<feature type="region of interest" description="Disordered" evidence="6">
    <location>
        <begin position="286"/>
        <end position="308"/>
    </location>
</feature>
<dbReference type="Pfam" id="PF00892">
    <property type="entry name" value="EamA"/>
    <property type="match status" value="2"/>
</dbReference>
<comment type="caution">
    <text evidence="9">The sequence shown here is derived from an EMBL/GenBank/DDBJ whole genome shotgun (WGS) entry which is preliminary data.</text>
</comment>
<comment type="subcellular location">
    <subcellularLocation>
        <location evidence="1">Membrane</location>
        <topology evidence="1">Multi-pass membrane protein</topology>
    </subcellularLocation>
</comment>
<feature type="transmembrane region" description="Helical" evidence="7">
    <location>
        <begin position="33"/>
        <end position="52"/>
    </location>
</feature>
<dbReference type="InterPro" id="IPR037185">
    <property type="entry name" value="EmrE-like"/>
</dbReference>
<keyword evidence="3 7" id="KW-0812">Transmembrane</keyword>
<gene>
    <name evidence="9" type="ORF">AUCHE_19_00090</name>
</gene>
<protein>
    <recommendedName>
        <fullName evidence="8">EamA domain-containing protein</fullName>
    </recommendedName>
</protein>
<feature type="transmembrane region" description="Helical" evidence="7">
    <location>
        <begin position="7"/>
        <end position="27"/>
    </location>
</feature>
<dbReference type="EMBL" id="BAGZ01000019">
    <property type="protein sequence ID" value="GAB79105.1"/>
    <property type="molecule type" value="Genomic_DNA"/>
</dbReference>
<feature type="transmembrane region" description="Helical" evidence="7">
    <location>
        <begin position="239"/>
        <end position="260"/>
    </location>
</feature>
<feature type="domain" description="EamA" evidence="8">
    <location>
        <begin position="5"/>
        <end position="137"/>
    </location>
</feature>
<dbReference type="InterPro" id="IPR000620">
    <property type="entry name" value="EamA_dom"/>
</dbReference>
<comment type="similarity">
    <text evidence="2">Belongs to the EamA transporter family.</text>
</comment>
<organism evidence="9 10">
    <name type="scientific">Austwickia chelonae NBRC 105200</name>
    <dbReference type="NCBI Taxonomy" id="1184607"/>
    <lineage>
        <taxon>Bacteria</taxon>
        <taxon>Bacillati</taxon>
        <taxon>Actinomycetota</taxon>
        <taxon>Actinomycetes</taxon>
        <taxon>Micrococcales</taxon>
        <taxon>Dermatophilaceae</taxon>
        <taxon>Austwickia</taxon>
    </lineage>
</organism>
<sequence>MSRRALILFLGLALFWGIPYLLIKYALLSFTPVTLVMLRTLIGGLVLLPLALKDKAFPAVIRHWPAVLAYTLVEIVIPWPALSHAEQVIPSGLAALLISAVPVVGMILGLLTRQHEHLGPAGLAGLALGLGGVALLVGHQTLNPQQPGTGLALLEMTAVILGYAAGPLIIHRWLRDVPSSGIIVVSLLGPALLLLPVALTQWPTRIEPSALTAVVLLGLVSTALAFLALFALVREVGAVRATVVTYLNPAVAIIVGAIFLHEPVTATTLAGFAAVVSGSILVHRRPADHTPAGRNRAADAPEKPHAQE</sequence>
<dbReference type="eggNOG" id="COG0697">
    <property type="taxonomic scope" value="Bacteria"/>
</dbReference>
<dbReference type="GO" id="GO:0016020">
    <property type="term" value="C:membrane"/>
    <property type="evidence" value="ECO:0007669"/>
    <property type="project" value="UniProtKB-SubCell"/>
</dbReference>
<keyword evidence="5 7" id="KW-0472">Membrane</keyword>
<evidence type="ECO:0000256" key="2">
    <source>
        <dbReference type="ARBA" id="ARBA00007362"/>
    </source>
</evidence>
<feature type="transmembrane region" description="Helical" evidence="7">
    <location>
        <begin position="150"/>
        <end position="170"/>
    </location>
</feature>
<feature type="transmembrane region" description="Helical" evidence="7">
    <location>
        <begin position="118"/>
        <end position="138"/>
    </location>
</feature>
<dbReference type="Proteomes" id="UP000008495">
    <property type="component" value="Unassembled WGS sequence"/>
</dbReference>
<evidence type="ECO:0000256" key="7">
    <source>
        <dbReference type="SAM" id="Phobius"/>
    </source>
</evidence>
<name>K6VUV2_9MICO</name>
<feature type="compositionally biased region" description="Basic and acidic residues" evidence="6">
    <location>
        <begin position="296"/>
        <end position="308"/>
    </location>
</feature>
<reference evidence="9 10" key="1">
    <citation type="submission" date="2012-08" db="EMBL/GenBank/DDBJ databases">
        <title>Whole genome shotgun sequence of Austwickia chelonae NBRC 105200.</title>
        <authorList>
            <person name="Yoshida I."/>
            <person name="Hosoyama A."/>
            <person name="Tsuchikane K."/>
            <person name="Katsumata H."/>
            <person name="Ando Y."/>
            <person name="Ohji S."/>
            <person name="Hamada M."/>
            <person name="Tamura T."/>
            <person name="Yamazoe A."/>
            <person name="Yamazaki S."/>
            <person name="Fujita N."/>
        </authorList>
    </citation>
    <scope>NUCLEOTIDE SEQUENCE [LARGE SCALE GENOMIC DNA]</scope>
    <source>
        <strain evidence="9 10">NBRC 105200</strain>
    </source>
</reference>
<dbReference type="AlphaFoldDB" id="K6VUV2"/>
<evidence type="ECO:0000313" key="9">
    <source>
        <dbReference type="EMBL" id="GAB79105.1"/>
    </source>
</evidence>
<feature type="transmembrane region" description="Helical" evidence="7">
    <location>
        <begin position="211"/>
        <end position="232"/>
    </location>
</feature>
<keyword evidence="4 7" id="KW-1133">Transmembrane helix</keyword>
<dbReference type="InterPro" id="IPR050638">
    <property type="entry name" value="AA-Vitamin_Transporters"/>
</dbReference>
<dbReference type="SUPFAM" id="SSF103481">
    <property type="entry name" value="Multidrug resistance efflux transporter EmrE"/>
    <property type="match status" value="2"/>
</dbReference>
<evidence type="ECO:0000256" key="3">
    <source>
        <dbReference type="ARBA" id="ARBA00022692"/>
    </source>
</evidence>
<evidence type="ECO:0000259" key="8">
    <source>
        <dbReference type="Pfam" id="PF00892"/>
    </source>
</evidence>
<feature type="transmembrane region" description="Helical" evidence="7">
    <location>
        <begin position="88"/>
        <end position="111"/>
    </location>
</feature>
<evidence type="ECO:0000256" key="6">
    <source>
        <dbReference type="SAM" id="MobiDB-lite"/>
    </source>
</evidence>
<accession>K6VUV2</accession>
<feature type="transmembrane region" description="Helical" evidence="7">
    <location>
        <begin position="266"/>
        <end position="282"/>
    </location>
</feature>
<evidence type="ECO:0000256" key="1">
    <source>
        <dbReference type="ARBA" id="ARBA00004141"/>
    </source>
</evidence>
<dbReference type="PANTHER" id="PTHR32322">
    <property type="entry name" value="INNER MEMBRANE TRANSPORTER"/>
    <property type="match status" value="1"/>
</dbReference>
<feature type="transmembrane region" description="Helical" evidence="7">
    <location>
        <begin position="64"/>
        <end position="82"/>
    </location>
</feature>
<feature type="domain" description="EamA" evidence="8">
    <location>
        <begin position="158"/>
        <end position="282"/>
    </location>
</feature>
<evidence type="ECO:0000256" key="4">
    <source>
        <dbReference type="ARBA" id="ARBA00022989"/>
    </source>
</evidence>
<evidence type="ECO:0000313" key="10">
    <source>
        <dbReference type="Proteomes" id="UP000008495"/>
    </source>
</evidence>
<proteinExistence type="inferred from homology"/>